<keyword evidence="1" id="KW-0732">Signal</keyword>
<feature type="chain" id="PRO_5009311815" evidence="1">
    <location>
        <begin position="21"/>
        <end position="256"/>
    </location>
</feature>
<organism evidence="2 3">
    <name type="scientific">Steinernema glaseri</name>
    <dbReference type="NCBI Taxonomy" id="37863"/>
    <lineage>
        <taxon>Eukaryota</taxon>
        <taxon>Metazoa</taxon>
        <taxon>Ecdysozoa</taxon>
        <taxon>Nematoda</taxon>
        <taxon>Chromadorea</taxon>
        <taxon>Rhabditida</taxon>
        <taxon>Tylenchina</taxon>
        <taxon>Panagrolaimomorpha</taxon>
        <taxon>Strongyloidoidea</taxon>
        <taxon>Steinernematidae</taxon>
        <taxon>Steinernema</taxon>
    </lineage>
</organism>
<sequence length="256" mass="28246">MSCCLGLIAFLILAAEMVLGVKIRYSLLDANYVGNFGPAYPIGRVDECTAMSFNDKRMGYRIRVEGQKMTCSLLDSFRRFEPSKGLNVLDYILTTNVDDQMCVRDAIRNGIHPEKVILLETCIAVTELLSKPCDPEAGDCALLQKIVEHCRFVGSNIANCVSVNDLDLLDLECPLGRHLERSKDGKHACCMDGYVLKGFYKGKEICCPADSTFYQDTGLCCGPGFQQSIAADGYAGCCKKGLKLYRTSNGVYRCFS</sequence>
<evidence type="ECO:0000313" key="2">
    <source>
        <dbReference type="Proteomes" id="UP000095287"/>
    </source>
</evidence>
<dbReference type="Proteomes" id="UP000095287">
    <property type="component" value="Unplaced"/>
</dbReference>
<proteinExistence type="predicted"/>
<dbReference type="WBParaSite" id="L893_g12631.t1">
    <property type="protein sequence ID" value="L893_g12631.t1"/>
    <property type="gene ID" value="L893_g12631"/>
</dbReference>
<keyword evidence="2" id="KW-1185">Reference proteome</keyword>
<accession>A0A1I7Y4F0</accession>
<reference evidence="3" key="1">
    <citation type="submission" date="2016-11" db="UniProtKB">
        <authorList>
            <consortium name="WormBaseParasite"/>
        </authorList>
    </citation>
    <scope>IDENTIFICATION</scope>
</reference>
<name>A0A1I7Y4F0_9BILA</name>
<dbReference type="AlphaFoldDB" id="A0A1I7Y4F0"/>
<protein>
    <submittedName>
        <fullName evidence="3">EGF-like domain-containing protein</fullName>
    </submittedName>
</protein>
<evidence type="ECO:0000256" key="1">
    <source>
        <dbReference type="SAM" id="SignalP"/>
    </source>
</evidence>
<feature type="signal peptide" evidence="1">
    <location>
        <begin position="1"/>
        <end position="20"/>
    </location>
</feature>
<evidence type="ECO:0000313" key="3">
    <source>
        <dbReference type="WBParaSite" id="L893_g12631.t1"/>
    </source>
</evidence>